<protein>
    <submittedName>
        <fullName evidence="1">Uncharacterized protein</fullName>
    </submittedName>
</protein>
<proteinExistence type="predicted"/>
<accession>A0A6A6VJ06</accession>
<evidence type="ECO:0000313" key="1">
    <source>
        <dbReference type="EMBL" id="KAF2749520.1"/>
    </source>
</evidence>
<keyword evidence="2" id="KW-1185">Reference proteome</keyword>
<dbReference type="EMBL" id="MU006566">
    <property type="protein sequence ID" value="KAF2749520.1"/>
    <property type="molecule type" value="Genomic_DNA"/>
</dbReference>
<dbReference type="Proteomes" id="UP000799440">
    <property type="component" value="Unassembled WGS sequence"/>
</dbReference>
<sequence length="149" mass="16917">MPNSRLPQFSEMSHGHHVHNLHWVMNAQTQSRELSAVYRSKALQAVAPESPLHSGHPHPRSSCSAACGRASSKCMVDFHFSMGDVRARLKRTSPDTRVGVVNWDRCCRLEMLYWNVVNCGRLRLERRSRKRVVNIRGGSMIRGGDMYSS</sequence>
<reference evidence="1" key="1">
    <citation type="journal article" date="2020" name="Stud. Mycol.">
        <title>101 Dothideomycetes genomes: a test case for predicting lifestyles and emergence of pathogens.</title>
        <authorList>
            <person name="Haridas S."/>
            <person name="Albert R."/>
            <person name="Binder M."/>
            <person name="Bloem J."/>
            <person name="Labutti K."/>
            <person name="Salamov A."/>
            <person name="Andreopoulos B."/>
            <person name="Baker S."/>
            <person name="Barry K."/>
            <person name="Bills G."/>
            <person name="Bluhm B."/>
            <person name="Cannon C."/>
            <person name="Castanera R."/>
            <person name="Culley D."/>
            <person name="Daum C."/>
            <person name="Ezra D."/>
            <person name="Gonzalez J."/>
            <person name="Henrissat B."/>
            <person name="Kuo A."/>
            <person name="Liang C."/>
            <person name="Lipzen A."/>
            <person name="Lutzoni F."/>
            <person name="Magnuson J."/>
            <person name="Mondo S."/>
            <person name="Nolan M."/>
            <person name="Ohm R."/>
            <person name="Pangilinan J."/>
            <person name="Park H.-J."/>
            <person name="Ramirez L."/>
            <person name="Alfaro M."/>
            <person name="Sun H."/>
            <person name="Tritt A."/>
            <person name="Yoshinaga Y."/>
            <person name="Zwiers L.-H."/>
            <person name="Turgeon B."/>
            <person name="Goodwin S."/>
            <person name="Spatafora J."/>
            <person name="Crous P."/>
            <person name="Grigoriev I."/>
        </authorList>
    </citation>
    <scope>NUCLEOTIDE SEQUENCE</scope>
    <source>
        <strain evidence="1">CBS 119925</strain>
    </source>
</reference>
<name>A0A6A6VJ06_9PLEO</name>
<gene>
    <name evidence="1" type="ORF">M011DRAFT_310367</name>
</gene>
<organism evidence="1 2">
    <name type="scientific">Sporormia fimetaria CBS 119925</name>
    <dbReference type="NCBI Taxonomy" id="1340428"/>
    <lineage>
        <taxon>Eukaryota</taxon>
        <taxon>Fungi</taxon>
        <taxon>Dikarya</taxon>
        <taxon>Ascomycota</taxon>
        <taxon>Pezizomycotina</taxon>
        <taxon>Dothideomycetes</taxon>
        <taxon>Pleosporomycetidae</taxon>
        <taxon>Pleosporales</taxon>
        <taxon>Sporormiaceae</taxon>
        <taxon>Sporormia</taxon>
    </lineage>
</organism>
<dbReference type="AlphaFoldDB" id="A0A6A6VJ06"/>
<evidence type="ECO:0000313" key="2">
    <source>
        <dbReference type="Proteomes" id="UP000799440"/>
    </source>
</evidence>